<accession>A0AAV5T2K6</accession>
<sequence>ILARPRHSITAVNVLNSDLRYGFGVPTGKDRALREAIEFAFGGSIKWKTVDPLSVIQDSDEDDDDGDEEEEGKLMMWIRKKIAMMTR</sequence>
<feature type="non-terminal residue" evidence="1">
    <location>
        <position position="1"/>
    </location>
</feature>
<reference evidence="1" key="1">
    <citation type="submission" date="2023-10" db="EMBL/GenBank/DDBJ databases">
        <title>Genome assembly of Pristionchus species.</title>
        <authorList>
            <person name="Yoshida K."/>
            <person name="Sommer R.J."/>
        </authorList>
    </citation>
    <scope>NUCLEOTIDE SEQUENCE</scope>
    <source>
        <strain evidence="1">RS0144</strain>
    </source>
</reference>
<evidence type="ECO:0000313" key="1">
    <source>
        <dbReference type="EMBL" id="GMS89817.1"/>
    </source>
</evidence>
<feature type="non-terminal residue" evidence="1">
    <location>
        <position position="87"/>
    </location>
</feature>
<comment type="caution">
    <text evidence="1">The sequence shown here is derived from an EMBL/GenBank/DDBJ whole genome shotgun (WGS) entry which is preliminary data.</text>
</comment>
<dbReference type="Proteomes" id="UP001432027">
    <property type="component" value="Unassembled WGS sequence"/>
</dbReference>
<evidence type="ECO:0000313" key="2">
    <source>
        <dbReference type="Proteomes" id="UP001432027"/>
    </source>
</evidence>
<dbReference type="AlphaFoldDB" id="A0AAV5T2K6"/>
<proteinExistence type="predicted"/>
<name>A0AAV5T2K6_9BILA</name>
<keyword evidence="2" id="KW-1185">Reference proteome</keyword>
<protein>
    <submittedName>
        <fullName evidence="1">Uncharacterized protein</fullName>
    </submittedName>
</protein>
<dbReference type="EMBL" id="BTSX01000003">
    <property type="protein sequence ID" value="GMS89817.1"/>
    <property type="molecule type" value="Genomic_DNA"/>
</dbReference>
<organism evidence="1 2">
    <name type="scientific">Pristionchus entomophagus</name>
    <dbReference type="NCBI Taxonomy" id="358040"/>
    <lineage>
        <taxon>Eukaryota</taxon>
        <taxon>Metazoa</taxon>
        <taxon>Ecdysozoa</taxon>
        <taxon>Nematoda</taxon>
        <taxon>Chromadorea</taxon>
        <taxon>Rhabditida</taxon>
        <taxon>Rhabditina</taxon>
        <taxon>Diplogasteromorpha</taxon>
        <taxon>Diplogasteroidea</taxon>
        <taxon>Neodiplogasteridae</taxon>
        <taxon>Pristionchus</taxon>
    </lineage>
</organism>
<gene>
    <name evidence="1" type="ORF">PENTCL1PPCAC_11992</name>
</gene>